<dbReference type="AlphaFoldDB" id="A0A9W4UD18"/>
<dbReference type="EMBL" id="CAOQHR010000004">
    <property type="protein sequence ID" value="CAI6333134.1"/>
    <property type="molecule type" value="Genomic_DNA"/>
</dbReference>
<evidence type="ECO:0000313" key="2">
    <source>
        <dbReference type="Proteomes" id="UP001152607"/>
    </source>
</evidence>
<proteinExistence type="predicted"/>
<dbReference type="Proteomes" id="UP001152607">
    <property type="component" value="Unassembled WGS sequence"/>
</dbReference>
<keyword evidence="2" id="KW-1185">Reference proteome</keyword>
<reference evidence="1" key="1">
    <citation type="submission" date="2023-01" db="EMBL/GenBank/DDBJ databases">
        <authorList>
            <person name="Van Ghelder C."/>
            <person name="Rancurel C."/>
        </authorList>
    </citation>
    <scope>NUCLEOTIDE SEQUENCE</scope>
    <source>
        <strain evidence="1">CNCM I-4278</strain>
    </source>
</reference>
<gene>
    <name evidence="1" type="ORF">PDIGIT_LOCUS6170</name>
</gene>
<sequence>MLMCQAHCFGCAYTPIRAATSFREAKLSVLVASSDCALFRFACNIPFLTAQPSCW</sequence>
<organism evidence="1 2">
    <name type="scientific">Periconia digitata</name>
    <dbReference type="NCBI Taxonomy" id="1303443"/>
    <lineage>
        <taxon>Eukaryota</taxon>
        <taxon>Fungi</taxon>
        <taxon>Dikarya</taxon>
        <taxon>Ascomycota</taxon>
        <taxon>Pezizomycotina</taxon>
        <taxon>Dothideomycetes</taxon>
        <taxon>Pleosporomycetidae</taxon>
        <taxon>Pleosporales</taxon>
        <taxon>Massarineae</taxon>
        <taxon>Periconiaceae</taxon>
        <taxon>Periconia</taxon>
    </lineage>
</organism>
<comment type="caution">
    <text evidence="1">The sequence shown here is derived from an EMBL/GenBank/DDBJ whole genome shotgun (WGS) entry which is preliminary data.</text>
</comment>
<evidence type="ECO:0000313" key="1">
    <source>
        <dbReference type="EMBL" id="CAI6333134.1"/>
    </source>
</evidence>
<protein>
    <submittedName>
        <fullName evidence="1">Uncharacterized protein</fullName>
    </submittedName>
</protein>
<name>A0A9W4UD18_9PLEO</name>
<accession>A0A9W4UD18</accession>